<dbReference type="InterPro" id="IPR027417">
    <property type="entry name" value="P-loop_NTPase"/>
</dbReference>
<name>A0A9W6RUT5_9ACTN</name>
<organism evidence="1 2">
    <name type="scientific">Actinoallomurus iriomotensis</name>
    <dbReference type="NCBI Taxonomy" id="478107"/>
    <lineage>
        <taxon>Bacteria</taxon>
        <taxon>Bacillati</taxon>
        <taxon>Actinomycetota</taxon>
        <taxon>Actinomycetes</taxon>
        <taxon>Streptosporangiales</taxon>
        <taxon>Thermomonosporaceae</taxon>
        <taxon>Actinoallomurus</taxon>
    </lineage>
</organism>
<evidence type="ECO:0000313" key="1">
    <source>
        <dbReference type="EMBL" id="GLY80547.1"/>
    </source>
</evidence>
<reference evidence="1" key="1">
    <citation type="submission" date="2023-03" db="EMBL/GenBank/DDBJ databases">
        <title>Actinoallomurus iriomotensis NBRC 103681.</title>
        <authorList>
            <person name="Ichikawa N."/>
            <person name="Sato H."/>
            <person name="Tonouchi N."/>
        </authorList>
    </citation>
    <scope>NUCLEOTIDE SEQUENCE</scope>
    <source>
        <strain evidence="1">NBRC 103681</strain>
    </source>
</reference>
<dbReference type="RefSeq" id="WP_285633641.1">
    <property type="nucleotide sequence ID" value="NZ_BSTJ01000015.1"/>
</dbReference>
<comment type="caution">
    <text evidence="1">The sequence shown here is derived from an EMBL/GenBank/DDBJ whole genome shotgun (WGS) entry which is preliminary data.</text>
</comment>
<dbReference type="Proteomes" id="UP001165135">
    <property type="component" value="Unassembled WGS sequence"/>
</dbReference>
<dbReference type="EMBL" id="BSTJ01000015">
    <property type="protein sequence ID" value="GLY80547.1"/>
    <property type="molecule type" value="Genomic_DNA"/>
</dbReference>
<sequence length="266" mass="28163">MAVYCLVSAGGSPGVTTTALALALSWPGEVVLAECDPAGRRVLPGYLAQRFNGSPGPGLLGLAMALDHQQAGREPSVRVEDFTIPLDERRRAWLLHGIRDPRHAGQVNWQLLADAFIRASTVSGLDVIIDAGRVGGSDTPTALLQRADGVVMVLGRSLAQVDAAQPRLDALRSLARRVGLCLIESGPYGTREIRKALFGLPVVAELPHAPGDARVLSDGASQRPSFRTSLLMRATTQLGEAIRHLAREPARPAVLGRSVVPGGGFR</sequence>
<dbReference type="SUPFAM" id="SSF52540">
    <property type="entry name" value="P-loop containing nucleoside triphosphate hydrolases"/>
    <property type="match status" value="1"/>
</dbReference>
<evidence type="ECO:0000313" key="2">
    <source>
        <dbReference type="Proteomes" id="UP001165135"/>
    </source>
</evidence>
<dbReference type="AlphaFoldDB" id="A0A9W6RUT5"/>
<proteinExistence type="predicted"/>
<accession>A0A9W6RUT5</accession>
<protein>
    <submittedName>
        <fullName evidence="1">Uncharacterized protein</fullName>
    </submittedName>
</protein>
<gene>
    <name evidence="1" type="ORF">Airi01_088140</name>
</gene>
<dbReference type="Gene3D" id="3.40.50.300">
    <property type="entry name" value="P-loop containing nucleotide triphosphate hydrolases"/>
    <property type="match status" value="1"/>
</dbReference>